<dbReference type="InterPro" id="IPR023213">
    <property type="entry name" value="CAT-like_dom_sf"/>
</dbReference>
<dbReference type="Gene3D" id="3.40.50.12780">
    <property type="entry name" value="N-terminal domain of ligase-like"/>
    <property type="match status" value="1"/>
</dbReference>
<feature type="domain" description="Condensation" evidence="3">
    <location>
        <begin position="139"/>
        <end position="426"/>
    </location>
</feature>
<dbReference type="GO" id="GO:0044550">
    <property type="term" value="P:secondary metabolite biosynthetic process"/>
    <property type="evidence" value="ECO:0007669"/>
    <property type="project" value="TreeGrafter"/>
</dbReference>
<accession>A0A9W4NSR2</accession>
<dbReference type="OrthoDB" id="10250282at2759"/>
<keyword evidence="2" id="KW-0597">Phosphoprotein</keyword>
<dbReference type="PANTHER" id="PTHR45527:SF1">
    <property type="entry name" value="FATTY ACID SYNTHASE"/>
    <property type="match status" value="1"/>
</dbReference>
<dbReference type="InterPro" id="IPR001242">
    <property type="entry name" value="Condensation_dom"/>
</dbReference>
<evidence type="ECO:0000256" key="1">
    <source>
        <dbReference type="ARBA" id="ARBA00022450"/>
    </source>
</evidence>
<gene>
    <name evidence="4" type="ORF">PSALAMII_LOCUS7838</name>
</gene>
<proteinExistence type="predicted"/>
<dbReference type="Gene3D" id="3.30.559.10">
    <property type="entry name" value="Chloramphenicol acetyltransferase-like domain"/>
    <property type="match status" value="2"/>
</dbReference>
<dbReference type="CDD" id="cd19545">
    <property type="entry name" value="FUM14_C_NRPS-like"/>
    <property type="match status" value="1"/>
</dbReference>
<dbReference type="GO" id="GO:0016874">
    <property type="term" value="F:ligase activity"/>
    <property type="evidence" value="ECO:0007669"/>
    <property type="project" value="UniProtKB-KW"/>
</dbReference>
<keyword evidence="1" id="KW-0596">Phosphopantetheine</keyword>
<dbReference type="Proteomes" id="UP001152592">
    <property type="component" value="Unassembled WGS sequence"/>
</dbReference>
<dbReference type="SUPFAM" id="SSF56801">
    <property type="entry name" value="Acetyl-CoA synthetase-like"/>
    <property type="match status" value="1"/>
</dbReference>
<dbReference type="AlphaFoldDB" id="A0A9W4NSR2"/>
<dbReference type="GO" id="GO:0031177">
    <property type="term" value="F:phosphopantetheine binding"/>
    <property type="evidence" value="ECO:0007669"/>
    <property type="project" value="TreeGrafter"/>
</dbReference>
<dbReference type="GO" id="GO:0005737">
    <property type="term" value="C:cytoplasm"/>
    <property type="evidence" value="ECO:0007669"/>
    <property type="project" value="TreeGrafter"/>
</dbReference>
<dbReference type="Gene3D" id="3.30.559.30">
    <property type="entry name" value="Nonribosomal peptide synthetase, condensation domain"/>
    <property type="match status" value="1"/>
</dbReference>
<sequence>MEDIAPFQLMKTPGIDIAETLAQISNAHPGIDHSSIEDLYPCTSLQAGLMAISNIQQGSYLAQFVYQIPPETNIQSFQRAWDQVVETVDILRTRMVNLSNPPGCFQAIVKDGIRWHKSVGLQEYLQKDKATKLWDSAILLCDSQSSPILNKTISILLASVYHGTDKEEIRPPKYSRFIEHLLNADTFEHENFWKSRLSNTNTKIFPPLPYQTYQPRTSTSLLYSTAITPRDTSGITISSVIQAAWALTVGKHSDTEDVVFGTVLIGRDTPVRGVSEVLGPTVATVPMRVLLDYARDADEYVKEVQSQATDVIAFEHMGLPNIRRINEDTEAACQFQNLLVIQPYNAEVHPLNWSQVDTHEVETHPYGLIVECNLGPNQQTLDIKAHFDPQVISKLEVDSLAHHFQQAISCLNGESIKQSLSDIQLFCSHDDSNLAAWNAGTNTDYVNACIHEVFQQTVQQQPNAQAICSWDGDISYGKLDELSTKLQ</sequence>
<evidence type="ECO:0000313" key="4">
    <source>
        <dbReference type="EMBL" id="CAG8402525.1"/>
    </source>
</evidence>
<evidence type="ECO:0000259" key="3">
    <source>
        <dbReference type="Pfam" id="PF00668"/>
    </source>
</evidence>
<comment type="caution">
    <text evidence="4">The sequence shown here is derived from an EMBL/GenBank/DDBJ whole genome shotgun (WGS) entry which is preliminary data.</text>
</comment>
<dbReference type="InterPro" id="IPR042099">
    <property type="entry name" value="ANL_N_sf"/>
</dbReference>
<reference evidence="4" key="1">
    <citation type="submission" date="2021-07" db="EMBL/GenBank/DDBJ databases">
        <authorList>
            <person name="Branca A.L. A."/>
        </authorList>
    </citation>
    <scope>NUCLEOTIDE SEQUENCE</scope>
</reference>
<evidence type="ECO:0000256" key="2">
    <source>
        <dbReference type="ARBA" id="ARBA00022553"/>
    </source>
</evidence>
<dbReference type="EMBL" id="CAJVPD010000256">
    <property type="protein sequence ID" value="CAG8402525.1"/>
    <property type="molecule type" value="Genomic_DNA"/>
</dbReference>
<name>A0A9W4NSR2_9EURO</name>
<dbReference type="PANTHER" id="PTHR45527">
    <property type="entry name" value="NONRIBOSOMAL PEPTIDE SYNTHETASE"/>
    <property type="match status" value="1"/>
</dbReference>
<dbReference type="GO" id="GO:0043041">
    <property type="term" value="P:amino acid activation for nonribosomal peptide biosynthetic process"/>
    <property type="evidence" value="ECO:0007669"/>
    <property type="project" value="TreeGrafter"/>
</dbReference>
<dbReference type="Pfam" id="PF00668">
    <property type="entry name" value="Condensation"/>
    <property type="match status" value="1"/>
</dbReference>
<evidence type="ECO:0000313" key="5">
    <source>
        <dbReference type="Proteomes" id="UP001152592"/>
    </source>
</evidence>
<dbReference type="SUPFAM" id="SSF52777">
    <property type="entry name" value="CoA-dependent acyltransferases"/>
    <property type="match status" value="2"/>
</dbReference>
<protein>
    <recommendedName>
        <fullName evidence="3">Condensation domain-containing protein</fullName>
    </recommendedName>
</protein>
<organism evidence="4 5">
    <name type="scientific">Penicillium salamii</name>
    <dbReference type="NCBI Taxonomy" id="1612424"/>
    <lineage>
        <taxon>Eukaryota</taxon>
        <taxon>Fungi</taxon>
        <taxon>Dikarya</taxon>
        <taxon>Ascomycota</taxon>
        <taxon>Pezizomycotina</taxon>
        <taxon>Eurotiomycetes</taxon>
        <taxon>Eurotiomycetidae</taxon>
        <taxon>Eurotiales</taxon>
        <taxon>Aspergillaceae</taxon>
        <taxon>Penicillium</taxon>
    </lineage>
</organism>